<name>A0A6S6RTJ2_9BACT</name>
<organism evidence="1">
    <name type="scientific">uncultured Aureispira sp</name>
    <dbReference type="NCBI Taxonomy" id="1331704"/>
    <lineage>
        <taxon>Bacteria</taxon>
        <taxon>Pseudomonadati</taxon>
        <taxon>Bacteroidota</taxon>
        <taxon>Saprospiria</taxon>
        <taxon>Saprospirales</taxon>
        <taxon>Saprospiraceae</taxon>
        <taxon>Aureispira</taxon>
        <taxon>environmental samples</taxon>
    </lineage>
</organism>
<sequence>MPQALYSWAIANYLSLFRLHSIKKKKKLLFLSKKRKKKALFPKKKKKVGKKTSSWERVGKPSAQLLGKNYL</sequence>
<dbReference type="AlphaFoldDB" id="A0A6S6RTJ2"/>
<reference evidence="1" key="1">
    <citation type="submission" date="2020-01" db="EMBL/GenBank/DDBJ databases">
        <authorList>
            <person name="Meier V. D."/>
            <person name="Meier V D."/>
        </authorList>
    </citation>
    <scope>NUCLEOTIDE SEQUENCE</scope>
    <source>
        <strain evidence="1">HLG_WM_MAG_10</strain>
    </source>
</reference>
<proteinExistence type="predicted"/>
<evidence type="ECO:0000313" key="1">
    <source>
        <dbReference type="EMBL" id="CAA6799745.1"/>
    </source>
</evidence>
<gene>
    <name evidence="1" type="ORF">HELGO_WM29743</name>
</gene>
<protein>
    <submittedName>
        <fullName evidence="1">Uncharacterized protein</fullName>
    </submittedName>
</protein>
<dbReference type="EMBL" id="CACVAQ010000044">
    <property type="protein sequence ID" value="CAA6799745.1"/>
    <property type="molecule type" value="Genomic_DNA"/>
</dbReference>
<accession>A0A6S6RTJ2</accession>